<dbReference type="EMBL" id="AYTS01000020">
    <property type="protein sequence ID" value="OOP57654.1"/>
    <property type="molecule type" value="Genomic_DNA"/>
</dbReference>
<reference evidence="3 4" key="1">
    <citation type="journal article" date="2017" name="Water Res.">
        <title>Discovery and metagenomic analysis of an anammox bacterial enrichment related to Candidatus "Brocadia caroliniensis" in a full-scale glycerol-fed nitritation-denitritation separate centrate treatment process.</title>
        <authorList>
            <person name="Park H."/>
            <person name="Brotto A.C."/>
            <person name="van Loosdrecht M.C."/>
            <person name="Chandran K."/>
        </authorList>
    </citation>
    <scope>NUCLEOTIDE SEQUENCE [LARGE SCALE GENOMIC DNA]</scope>
    <source>
        <strain evidence="3">26THWARD</strain>
    </source>
</reference>
<dbReference type="STRING" id="1004156.AYP45_02000"/>
<feature type="region of interest" description="Disordered" evidence="2">
    <location>
        <begin position="1"/>
        <end position="25"/>
    </location>
</feature>
<feature type="compositionally biased region" description="Basic and acidic residues" evidence="2">
    <location>
        <begin position="1"/>
        <end position="20"/>
    </location>
</feature>
<dbReference type="Gene3D" id="1.25.40.10">
    <property type="entry name" value="Tetratricopeptide repeat domain"/>
    <property type="match status" value="1"/>
</dbReference>
<feature type="repeat" description="TPR" evidence="1">
    <location>
        <begin position="111"/>
        <end position="144"/>
    </location>
</feature>
<keyword evidence="1" id="KW-0802">TPR repeat</keyword>
<dbReference type="SUPFAM" id="SSF48452">
    <property type="entry name" value="TPR-like"/>
    <property type="match status" value="1"/>
</dbReference>
<evidence type="ECO:0000313" key="3">
    <source>
        <dbReference type="EMBL" id="OOP57654.1"/>
    </source>
</evidence>
<comment type="caution">
    <text evidence="3">The sequence shown here is derived from an EMBL/GenBank/DDBJ whole genome shotgun (WGS) entry which is preliminary data.</text>
</comment>
<evidence type="ECO:0000256" key="1">
    <source>
        <dbReference type="PROSITE-ProRule" id="PRU00339"/>
    </source>
</evidence>
<dbReference type="PROSITE" id="PS50005">
    <property type="entry name" value="TPR"/>
    <property type="match status" value="1"/>
</dbReference>
<dbReference type="Pfam" id="PF13174">
    <property type="entry name" value="TPR_6"/>
    <property type="match status" value="1"/>
</dbReference>
<proteinExistence type="predicted"/>
<organism evidence="3 4">
    <name type="scientific">Candidatus Brocadia carolinensis</name>
    <dbReference type="NCBI Taxonomy" id="1004156"/>
    <lineage>
        <taxon>Bacteria</taxon>
        <taxon>Pseudomonadati</taxon>
        <taxon>Planctomycetota</taxon>
        <taxon>Candidatus Brocadiia</taxon>
        <taxon>Candidatus Brocadiales</taxon>
        <taxon>Candidatus Brocadiaceae</taxon>
        <taxon>Candidatus Brocadia</taxon>
    </lineage>
</organism>
<gene>
    <name evidence="3" type="ORF">AYP45_02000</name>
</gene>
<sequence>MIKKKPGDNEKLKADRKPAKDSTPSLLEKMYPMQNMISRAGSSTAQQHAINDRKGQEAGLSEDLSHRLSKLTENGSLLDLAECFYKLCEYNNALQTYKLITPTDTLLNQYIWVQYQIANCYRNMKKYDLALSEYQRFINQYPNGDLIESAKWYIDDVMWWKSWSEKNSLVSSRMP</sequence>
<dbReference type="InterPro" id="IPR019734">
    <property type="entry name" value="TPR_rpt"/>
</dbReference>
<accession>A0A1V4AX06</accession>
<evidence type="ECO:0000256" key="2">
    <source>
        <dbReference type="SAM" id="MobiDB-lite"/>
    </source>
</evidence>
<name>A0A1V4AX06_9BACT</name>
<evidence type="ECO:0000313" key="4">
    <source>
        <dbReference type="Proteomes" id="UP000189681"/>
    </source>
</evidence>
<dbReference type="Proteomes" id="UP000189681">
    <property type="component" value="Unassembled WGS sequence"/>
</dbReference>
<dbReference type="AlphaFoldDB" id="A0A1V4AX06"/>
<dbReference type="InterPro" id="IPR011990">
    <property type="entry name" value="TPR-like_helical_dom_sf"/>
</dbReference>
<protein>
    <submittedName>
        <fullName evidence="3">Uncharacterized protein</fullName>
    </submittedName>
</protein>